<organism evidence="1 2">
    <name type="scientific">Ilex paraguariensis</name>
    <name type="common">yerba mate</name>
    <dbReference type="NCBI Taxonomy" id="185542"/>
    <lineage>
        <taxon>Eukaryota</taxon>
        <taxon>Viridiplantae</taxon>
        <taxon>Streptophyta</taxon>
        <taxon>Embryophyta</taxon>
        <taxon>Tracheophyta</taxon>
        <taxon>Spermatophyta</taxon>
        <taxon>Magnoliopsida</taxon>
        <taxon>eudicotyledons</taxon>
        <taxon>Gunneridae</taxon>
        <taxon>Pentapetalae</taxon>
        <taxon>asterids</taxon>
        <taxon>campanulids</taxon>
        <taxon>Aquifoliales</taxon>
        <taxon>Aquifoliaceae</taxon>
        <taxon>Ilex</taxon>
    </lineage>
</organism>
<gene>
    <name evidence="1" type="ORF">ILEXP_LOCUS4564</name>
</gene>
<evidence type="ECO:0000313" key="1">
    <source>
        <dbReference type="EMBL" id="CAK9137547.1"/>
    </source>
</evidence>
<name>A0ABC8R669_9AQUA</name>
<reference evidence="1 2" key="1">
    <citation type="submission" date="2024-02" db="EMBL/GenBank/DDBJ databases">
        <authorList>
            <person name="Vignale AGUSTIN F."/>
            <person name="Sosa J E."/>
            <person name="Modenutti C."/>
        </authorList>
    </citation>
    <scope>NUCLEOTIDE SEQUENCE [LARGE SCALE GENOMIC DNA]</scope>
</reference>
<sequence length="145" mass="16274">MGYSLQEIDDEDLNDLEESQVTTVSSTKNNKQPYLLEYGKLVANEVYTNVEEGNECAKDISNVDKVNENFGVNKDNKCVGVDRENGSVGVDIGYERVEFERDNATNEVDRGNEITRVDIHNEAQINSEASDSYSNGFDFHGMTMM</sequence>
<comment type="caution">
    <text evidence="1">The sequence shown here is derived from an EMBL/GenBank/DDBJ whole genome shotgun (WGS) entry which is preliminary data.</text>
</comment>
<protein>
    <submittedName>
        <fullName evidence="1">Uncharacterized protein</fullName>
    </submittedName>
</protein>
<dbReference type="EMBL" id="CAUOFW020000825">
    <property type="protein sequence ID" value="CAK9137547.1"/>
    <property type="molecule type" value="Genomic_DNA"/>
</dbReference>
<proteinExistence type="predicted"/>
<dbReference type="AlphaFoldDB" id="A0ABC8R669"/>
<evidence type="ECO:0000313" key="2">
    <source>
        <dbReference type="Proteomes" id="UP001642360"/>
    </source>
</evidence>
<keyword evidence="2" id="KW-1185">Reference proteome</keyword>
<accession>A0ABC8R669</accession>
<dbReference type="Proteomes" id="UP001642360">
    <property type="component" value="Unassembled WGS sequence"/>
</dbReference>